<reference evidence="1" key="2">
    <citation type="submission" date="2023-05" db="EMBL/GenBank/DDBJ databases">
        <authorList>
            <consortium name="Lawrence Berkeley National Laboratory"/>
            <person name="Steindorff A."/>
            <person name="Hensen N."/>
            <person name="Bonometti L."/>
            <person name="Westerberg I."/>
            <person name="Brannstrom I.O."/>
            <person name="Guillou S."/>
            <person name="Cros-Aarteil S."/>
            <person name="Calhoun S."/>
            <person name="Haridas S."/>
            <person name="Kuo A."/>
            <person name="Mondo S."/>
            <person name="Pangilinan J."/>
            <person name="Riley R."/>
            <person name="Labutti K."/>
            <person name="Andreopoulos B."/>
            <person name="Lipzen A."/>
            <person name="Chen C."/>
            <person name="Yanf M."/>
            <person name="Daum C."/>
            <person name="Ng V."/>
            <person name="Clum A."/>
            <person name="Ohm R."/>
            <person name="Martin F."/>
            <person name="Silar P."/>
            <person name="Natvig D."/>
            <person name="Lalanne C."/>
            <person name="Gautier V."/>
            <person name="Ament-Velasquez S.L."/>
            <person name="Kruys A."/>
            <person name="Hutchinson M.I."/>
            <person name="Powell A.J."/>
            <person name="Barry K."/>
            <person name="Miller A.N."/>
            <person name="Grigoriev I.V."/>
            <person name="Debuchy R."/>
            <person name="Gladieux P."/>
            <person name="Thoren M.H."/>
            <person name="Johannesson H."/>
        </authorList>
    </citation>
    <scope>NUCLEOTIDE SEQUENCE</scope>
    <source>
        <strain evidence="1">CBS 508.74</strain>
    </source>
</reference>
<dbReference type="AlphaFoldDB" id="A0AAN6TMM5"/>
<dbReference type="EMBL" id="MU853332">
    <property type="protein sequence ID" value="KAK4117255.1"/>
    <property type="molecule type" value="Genomic_DNA"/>
</dbReference>
<comment type="caution">
    <text evidence="1">The sequence shown here is derived from an EMBL/GenBank/DDBJ whole genome shotgun (WGS) entry which is preliminary data.</text>
</comment>
<keyword evidence="2" id="KW-1185">Reference proteome</keyword>
<reference evidence="1" key="1">
    <citation type="journal article" date="2023" name="Mol. Phylogenet. Evol.">
        <title>Genome-scale phylogeny and comparative genomics of the fungal order Sordariales.</title>
        <authorList>
            <person name="Hensen N."/>
            <person name="Bonometti L."/>
            <person name="Westerberg I."/>
            <person name="Brannstrom I.O."/>
            <person name="Guillou S."/>
            <person name="Cros-Aarteil S."/>
            <person name="Calhoun S."/>
            <person name="Haridas S."/>
            <person name="Kuo A."/>
            <person name="Mondo S."/>
            <person name="Pangilinan J."/>
            <person name="Riley R."/>
            <person name="LaButti K."/>
            <person name="Andreopoulos B."/>
            <person name="Lipzen A."/>
            <person name="Chen C."/>
            <person name="Yan M."/>
            <person name="Daum C."/>
            <person name="Ng V."/>
            <person name="Clum A."/>
            <person name="Steindorff A."/>
            <person name="Ohm R.A."/>
            <person name="Martin F."/>
            <person name="Silar P."/>
            <person name="Natvig D.O."/>
            <person name="Lalanne C."/>
            <person name="Gautier V."/>
            <person name="Ament-Velasquez S.L."/>
            <person name="Kruys A."/>
            <person name="Hutchinson M.I."/>
            <person name="Powell A.J."/>
            <person name="Barry K."/>
            <person name="Miller A.N."/>
            <person name="Grigoriev I.V."/>
            <person name="Debuchy R."/>
            <person name="Gladieux P."/>
            <person name="Hiltunen Thoren M."/>
            <person name="Johannesson H."/>
        </authorList>
    </citation>
    <scope>NUCLEOTIDE SEQUENCE</scope>
    <source>
        <strain evidence="1">CBS 508.74</strain>
    </source>
</reference>
<gene>
    <name evidence="1" type="ORF">N656DRAFT_24351</name>
</gene>
<sequence>MLSPGLLAAAIYPIFPKGERLECHGSPSPQSSGLQFAEFSPASLPWLIVLCSPEPPNGEDHAHMPFSELTLCRRPSVFCLAVTAQAVLGILASQRDSPWQEVSGPRSHPVVSAL</sequence>
<evidence type="ECO:0000313" key="1">
    <source>
        <dbReference type="EMBL" id="KAK4117255.1"/>
    </source>
</evidence>
<name>A0AAN6TMM5_9PEZI</name>
<dbReference type="Proteomes" id="UP001302812">
    <property type="component" value="Unassembled WGS sequence"/>
</dbReference>
<proteinExistence type="predicted"/>
<dbReference type="GeneID" id="89933114"/>
<organism evidence="1 2">
    <name type="scientific">Canariomyces notabilis</name>
    <dbReference type="NCBI Taxonomy" id="2074819"/>
    <lineage>
        <taxon>Eukaryota</taxon>
        <taxon>Fungi</taxon>
        <taxon>Dikarya</taxon>
        <taxon>Ascomycota</taxon>
        <taxon>Pezizomycotina</taxon>
        <taxon>Sordariomycetes</taxon>
        <taxon>Sordariomycetidae</taxon>
        <taxon>Sordariales</taxon>
        <taxon>Chaetomiaceae</taxon>
        <taxon>Canariomyces</taxon>
    </lineage>
</organism>
<protein>
    <submittedName>
        <fullName evidence="1">Uncharacterized protein</fullName>
    </submittedName>
</protein>
<accession>A0AAN6TMM5</accession>
<dbReference type="RefSeq" id="XP_064674825.1">
    <property type="nucleotide sequence ID" value="XM_064808991.1"/>
</dbReference>
<evidence type="ECO:0000313" key="2">
    <source>
        <dbReference type="Proteomes" id="UP001302812"/>
    </source>
</evidence>